<sequence>MGRPKQPDISEHLLDRCTDHALEHGLPDRLQPFVDATGTSARMLLYHFGTRDELLRAVLRRARQRHLEYFAALFSVVPGESYASTLARAWVAMTGPRAQPFLRMFGQLTEQHDTSLWPGFRAKATTDWLPPLEAGLATIDRAESATLVLAVIRGLILDIDATADVDRADEAFGLLLKSLDPSAPPISRGERTVSRPASA</sequence>
<dbReference type="InterPro" id="IPR009057">
    <property type="entry name" value="Homeodomain-like_sf"/>
</dbReference>
<dbReference type="EMBL" id="JAWDIU010000001">
    <property type="protein sequence ID" value="MDU0326251.1"/>
    <property type="molecule type" value="Genomic_DNA"/>
</dbReference>
<organism evidence="1 2">
    <name type="scientific">Microbacterium algihabitans</name>
    <dbReference type="NCBI Taxonomy" id="3075992"/>
    <lineage>
        <taxon>Bacteria</taxon>
        <taxon>Bacillati</taxon>
        <taxon>Actinomycetota</taxon>
        <taxon>Actinomycetes</taxon>
        <taxon>Micrococcales</taxon>
        <taxon>Microbacteriaceae</taxon>
        <taxon>Microbacterium</taxon>
    </lineage>
</organism>
<dbReference type="Proteomes" id="UP001256673">
    <property type="component" value="Unassembled WGS sequence"/>
</dbReference>
<keyword evidence="2" id="KW-1185">Reference proteome</keyword>
<protein>
    <submittedName>
        <fullName evidence="1">TetR/AcrR family transcriptional regulator</fullName>
    </submittedName>
</protein>
<reference evidence="1 2" key="1">
    <citation type="submission" date="2023-09" db="EMBL/GenBank/DDBJ databases">
        <title>Microbacterium fusihabitans sp. nov., Microbacterium phycihabitans sp. nov., and Microbacterium cervinum sp. nov., isolated from dried seaweeds of beach.</title>
        <authorList>
            <person name="Lee S.D."/>
        </authorList>
    </citation>
    <scope>NUCLEOTIDE SEQUENCE [LARGE SCALE GENOMIC DNA]</scope>
    <source>
        <strain evidence="1 2">KSW2-21</strain>
    </source>
</reference>
<name>A0ABU3RTK7_9MICO</name>
<evidence type="ECO:0000313" key="1">
    <source>
        <dbReference type="EMBL" id="MDU0326251.1"/>
    </source>
</evidence>
<dbReference type="Gene3D" id="1.10.357.10">
    <property type="entry name" value="Tetracycline Repressor, domain 2"/>
    <property type="match status" value="1"/>
</dbReference>
<gene>
    <name evidence="1" type="ORF">RWH43_05710</name>
</gene>
<proteinExistence type="predicted"/>
<dbReference type="RefSeq" id="WP_316000896.1">
    <property type="nucleotide sequence ID" value="NZ_JAWDIU010000001.1"/>
</dbReference>
<comment type="caution">
    <text evidence="1">The sequence shown here is derived from an EMBL/GenBank/DDBJ whole genome shotgun (WGS) entry which is preliminary data.</text>
</comment>
<accession>A0ABU3RTK7</accession>
<evidence type="ECO:0000313" key="2">
    <source>
        <dbReference type="Proteomes" id="UP001256673"/>
    </source>
</evidence>
<dbReference type="SUPFAM" id="SSF46689">
    <property type="entry name" value="Homeodomain-like"/>
    <property type="match status" value="1"/>
</dbReference>